<keyword evidence="2" id="KW-1185">Reference proteome</keyword>
<evidence type="ECO:0000313" key="2">
    <source>
        <dbReference type="Proteomes" id="UP000008561"/>
    </source>
</evidence>
<dbReference type="AlphaFoldDB" id="A8ZVH9"/>
<dbReference type="InterPro" id="IPR020080">
    <property type="entry name" value="OM_adhesin/peptidase_omptin"/>
</dbReference>
<gene>
    <name evidence="1" type="ordered locus">Dole_2362</name>
</gene>
<evidence type="ECO:0000313" key="1">
    <source>
        <dbReference type="EMBL" id="ABW68166.1"/>
    </source>
</evidence>
<organism evidence="1 2">
    <name type="scientific">Desulfosudis oleivorans (strain DSM 6200 / JCM 39069 / Hxd3)</name>
    <name type="common">Desulfococcus oleovorans</name>
    <dbReference type="NCBI Taxonomy" id="96561"/>
    <lineage>
        <taxon>Bacteria</taxon>
        <taxon>Pseudomonadati</taxon>
        <taxon>Thermodesulfobacteriota</taxon>
        <taxon>Desulfobacteria</taxon>
        <taxon>Desulfobacterales</taxon>
        <taxon>Desulfosudaceae</taxon>
        <taxon>Desulfosudis</taxon>
    </lineage>
</organism>
<dbReference type="Gene3D" id="2.40.128.90">
    <property type="entry name" value="OMPT-like"/>
    <property type="match status" value="1"/>
</dbReference>
<dbReference type="GO" id="GO:0006508">
    <property type="term" value="P:proteolysis"/>
    <property type="evidence" value="ECO:0007669"/>
    <property type="project" value="InterPro"/>
</dbReference>
<dbReference type="eggNOG" id="COG4571">
    <property type="taxonomic scope" value="Bacteria"/>
</dbReference>
<dbReference type="Proteomes" id="UP000008561">
    <property type="component" value="Chromosome"/>
</dbReference>
<dbReference type="SUPFAM" id="SSF69917">
    <property type="entry name" value="OMPT-like"/>
    <property type="match status" value="1"/>
</dbReference>
<sequence>MKTGCTREKAMKKTGYALILIVLLFPAALPAPALENVVTDFSMGIDTIRGHTTYRIGGHVMFHDGSSYQLHFPVSELKFPLNLYMLTGRADVRMGERLSAYLSGKINLNSDPGQIKDTDWLASPFAVDIYSESRADADALMAETGIRYKMWRRRGLDMLAGLGCRYQNFAFEADQTLQSYPASGASPDFLAGRTLTYDITYLIPYAEIVLALTPAPKTAVEISLGYSPWIRATDRDHHILSNRVSECDYDGDGMIVGMKTRQDISDHLFATLTCEVLAVDGEGRSVTYTNGAWSHSIDQTTETRQISLELSAGYTF</sequence>
<proteinExistence type="predicted"/>
<dbReference type="GO" id="GO:0004190">
    <property type="term" value="F:aspartic-type endopeptidase activity"/>
    <property type="evidence" value="ECO:0007669"/>
    <property type="project" value="InterPro"/>
</dbReference>
<dbReference type="GO" id="GO:0009279">
    <property type="term" value="C:cell outer membrane"/>
    <property type="evidence" value="ECO:0007669"/>
    <property type="project" value="InterPro"/>
</dbReference>
<name>A8ZVH9_DESOH</name>
<dbReference type="Pfam" id="PF01278">
    <property type="entry name" value="Omptin"/>
    <property type="match status" value="1"/>
</dbReference>
<dbReference type="HOGENOM" id="CLU_879198_0_0_7"/>
<accession>A8ZVH9</accession>
<dbReference type="KEGG" id="dol:Dole_2362"/>
<dbReference type="EMBL" id="CP000859">
    <property type="protein sequence ID" value="ABW68166.1"/>
    <property type="molecule type" value="Genomic_DNA"/>
</dbReference>
<protein>
    <submittedName>
        <fullName evidence="1">Uncharacterized protein</fullName>
    </submittedName>
</protein>
<dbReference type="OrthoDB" id="5431381at2"/>
<dbReference type="InterPro" id="IPR053724">
    <property type="entry name" value="OMP_A26_sf"/>
</dbReference>
<dbReference type="STRING" id="96561.Dole_2362"/>
<dbReference type="InterPro" id="IPR000036">
    <property type="entry name" value="Peptidase_A26_omptin"/>
</dbReference>
<reference evidence="1 2" key="1">
    <citation type="submission" date="2007-10" db="EMBL/GenBank/DDBJ databases">
        <title>Complete sequence of Desulfococcus oleovorans Hxd3.</title>
        <authorList>
            <consortium name="US DOE Joint Genome Institute"/>
            <person name="Copeland A."/>
            <person name="Lucas S."/>
            <person name="Lapidus A."/>
            <person name="Barry K."/>
            <person name="Glavina del Rio T."/>
            <person name="Dalin E."/>
            <person name="Tice H."/>
            <person name="Pitluck S."/>
            <person name="Kiss H."/>
            <person name="Brettin T."/>
            <person name="Bruce D."/>
            <person name="Detter J.C."/>
            <person name="Han C."/>
            <person name="Schmutz J."/>
            <person name="Larimer F."/>
            <person name="Land M."/>
            <person name="Hauser L."/>
            <person name="Kyrpides N."/>
            <person name="Kim E."/>
            <person name="Wawrik B."/>
            <person name="Richardson P."/>
        </authorList>
    </citation>
    <scope>NUCLEOTIDE SEQUENCE [LARGE SCALE GENOMIC DNA]</scope>
    <source>
        <strain evidence="2">DSM 6200 / JCM 39069 / Hxd3</strain>
    </source>
</reference>